<evidence type="ECO:0000313" key="2">
    <source>
        <dbReference type="EMBL" id="CCF47160.1"/>
    </source>
</evidence>
<dbReference type="eggNOG" id="ENOG502RSGW">
    <property type="taxonomic scope" value="Eukaryota"/>
</dbReference>
<feature type="compositionally biased region" description="Acidic residues" evidence="1">
    <location>
        <begin position="1"/>
        <end position="13"/>
    </location>
</feature>
<dbReference type="VEuPathDB" id="FungiDB:CH63R_03433"/>
<dbReference type="PANTHER" id="PTHR47256:SF1">
    <property type="entry name" value="ZN(II)2CYS6 TRANSCRIPTION FACTOR (EUROFUNG)"/>
    <property type="match status" value="1"/>
</dbReference>
<proteinExistence type="predicted"/>
<dbReference type="InterPro" id="IPR053187">
    <property type="entry name" value="Notoamide_regulator"/>
</dbReference>
<organism evidence="2 3">
    <name type="scientific">Colletotrichum higginsianum (strain IMI 349063)</name>
    <name type="common">Crucifer anthracnose fungus</name>
    <dbReference type="NCBI Taxonomy" id="759273"/>
    <lineage>
        <taxon>Eukaryota</taxon>
        <taxon>Fungi</taxon>
        <taxon>Dikarya</taxon>
        <taxon>Ascomycota</taxon>
        <taxon>Pezizomycotina</taxon>
        <taxon>Sordariomycetes</taxon>
        <taxon>Hypocreomycetidae</taxon>
        <taxon>Glomerellales</taxon>
        <taxon>Glomerellaceae</taxon>
        <taxon>Colletotrichum</taxon>
        <taxon>Colletotrichum destructivum species complex</taxon>
    </lineage>
</organism>
<dbReference type="EMBL" id="CACQ02009430">
    <property type="protein sequence ID" value="CCF47160.1"/>
    <property type="molecule type" value="Genomic_DNA"/>
</dbReference>
<feature type="region of interest" description="Disordered" evidence="1">
    <location>
        <begin position="1"/>
        <end position="23"/>
    </location>
</feature>
<protein>
    <recommendedName>
        <fullName evidence="4">C6 transcription factor</fullName>
    </recommendedName>
</protein>
<accession>H1W3U7</accession>
<evidence type="ECO:0008006" key="4">
    <source>
        <dbReference type="Google" id="ProtNLM"/>
    </source>
</evidence>
<reference evidence="3" key="1">
    <citation type="journal article" date="2012" name="Nat. Genet.">
        <title>Lifestyle transitions in plant pathogenic Colletotrichum fungi deciphered by genome and transcriptome analyses.</title>
        <authorList>
            <person name="O'Connell R.J."/>
            <person name="Thon M.R."/>
            <person name="Hacquard S."/>
            <person name="Amyotte S.G."/>
            <person name="Kleemann J."/>
            <person name="Torres M.F."/>
            <person name="Damm U."/>
            <person name="Buiate E.A."/>
            <person name="Epstein L."/>
            <person name="Alkan N."/>
            <person name="Altmueller J."/>
            <person name="Alvarado-Balderrama L."/>
            <person name="Bauser C.A."/>
            <person name="Becker C."/>
            <person name="Birren B.W."/>
            <person name="Chen Z."/>
            <person name="Choi J."/>
            <person name="Crouch J.A."/>
            <person name="Duvick J.P."/>
            <person name="Farman M.A."/>
            <person name="Gan P."/>
            <person name="Heiman D."/>
            <person name="Henrissat B."/>
            <person name="Howard R.J."/>
            <person name="Kabbage M."/>
            <person name="Koch C."/>
            <person name="Kracher B."/>
            <person name="Kubo Y."/>
            <person name="Law A.D."/>
            <person name="Lebrun M.-H."/>
            <person name="Lee Y.-H."/>
            <person name="Miyara I."/>
            <person name="Moore N."/>
            <person name="Neumann U."/>
            <person name="Nordstroem K."/>
            <person name="Panaccione D.G."/>
            <person name="Panstruga R."/>
            <person name="Place M."/>
            <person name="Proctor R.H."/>
            <person name="Prusky D."/>
            <person name="Rech G."/>
            <person name="Reinhardt R."/>
            <person name="Rollins J.A."/>
            <person name="Rounsley S."/>
            <person name="Schardl C.L."/>
            <person name="Schwartz D.C."/>
            <person name="Shenoy N."/>
            <person name="Shirasu K."/>
            <person name="Sikhakolli U.R."/>
            <person name="Stueber K."/>
            <person name="Sukno S.A."/>
            <person name="Sweigard J.A."/>
            <person name="Takano Y."/>
            <person name="Takahara H."/>
            <person name="Trail F."/>
            <person name="van der Does H.C."/>
            <person name="Voll L.M."/>
            <person name="Will I."/>
            <person name="Young S."/>
            <person name="Zeng Q."/>
            <person name="Zhang J."/>
            <person name="Zhou S."/>
            <person name="Dickman M.B."/>
            <person name="Schulze-Lefert P."/>
            <person name="Ver Loren van Themaat E."/>
            <person name="Ma L.-J."/>
            <person name="Vaillancourt L.J."/>
        </authorList>
    </citation>
    <scope>NUCLEOTIDE SEQUENCE [LARGE SCALE GENOMIC DNA]</scope>
    <source>
        <strain evidence="3">IMI 349063</strain>
    </source>
</reference>
<dbReference type="CDD" id="cd12148">
    <property type="entry name" value="fungal_TF_MHR"/>
    <property type="match status" value="1"/>
</dbReference>
<dbReference type="Proteomes" id="UP000007174">
    <property type="component" value="Unassembled WGS sequence"/>
</dbReference>
<dbReference type="AlphaFoldDB" id="H1W3U7"/>
<dbReference type="PANTHER" id="PTHR47256">
    <property type="entry name" value="ZN(II)2CYS6 TRANSCRIPTION FACTOR (EUROFUNG)-RELATED"/>
    <property type="match status" value="1"/>
</dbReference>
<sequence>MTPDQEDDENDDQFEIKMGSPDPADADLLGPLFDERLRLLDISQWTPVAIPNDLAIAAISHYLENDYATMPLFNADLFLQDLVSLENSFCSAFLVTAILCWACQALTPLHPDAAAYSVALFAQAQQHFSDQPQLNSLTTISALQILSMCAATYGKDDMSLQFLQESVSLGRLMGLFDVTSQSESAGMWLGNHEDWARTASYTAWGVYNWVSVYSLHYHIFEIETPPLLPKPGDSSASRPVMSASSDMWIIFSDVLRRFYGPQDDDLLHQPPPSSLRFAEETYHRLLRWASALPLQLARAEENGHNVVMMQ</sequence>
<dbReference type="STRING" id="759273.H1W3U7"/>
<evidence type="ECO:0000313" key="3">
    <source>
        <dbReference type="Proteomes" id="UP000007174"/>
    </source>
</evidence>
<gene>
    <name evidence="2" type="ORF">CH063_15658</name>
</gene>
<name>H1W3U7_COLHI</name>
<evidence type="ECO:0000256" key="1">
    <source>
        <dbReference type="SAM" id="MobiDB-lite"/>
    </source>
</evidence>
<dbReference type="HOGENOM" id="CLU_897178_0_0_1"/>